<dbReference type="PANTHER" id="PTHR36842">
    <property type="entry name" value="PROTEIN TOLB HOMOLOG"/>
    <property type="match status" value="1"/>
</dbReference>
<organism evidence="2 3">
    <name type="scientific">Fodinibius salicampi</name>
    <dbReference type="NCBI Taxonomy" id="1920655"/>
    <lineage>
        <taxon>Bacteria</taxon>
        <taxon>Pseudomonadati</taxon>
        <taxon>Balneolota</taxon>
        <taxon>Balneolia</taxon>
        <taxon>Balneolales</taxon>
        <taxon>Balneolaceae</taxon>
        <taxon>Fodinibius</taxon>
    </lineage>
</organism>
<comment type="caution">
    <text evidence="2">The sequence shown here is derived from an EMBL/GenBank/DDBJ whole genome shotgun (WGS) entry which is preliminary data.</text>
</comment>
<dbReference type="EMBL" id="JAJNDC010000001">
    <property type="protein sequence ID" value="MCW9711361.1"/>
    <property type="molecule type" value="Genomic_DNA"/>
</dbReference>
<dbReference type="InterPro" id="IPR011659">
    <property type="entry name" value="WD40"/>
</dbReference>
<protein>
    <recommendedName>
        <fullName evidence="4">WD40-like Beta Propeller Repeat</fullName>
    </recommendedName>
</protein>
<dbReference type="Pfam" id="PF07676">
    <property type="entry name" value="PD40"/>
    <property type="match status" value="5"/>
</dbReference>
<dbReference type="SUPFAM" id="SSF82171">
    <property type="entry name" value="DPP6 N-terminal domain-like"/>
    <property type="match status" value="1"/>
</dbReference>
<gene>
    <name evidence="2" type="ORF">LQ318_00455</name>
</gene>
<evidence type="ECO:0008006" key="4">
    <source>
        <dbReference type="Google" id="ProtNLM"/>
    </source>
</evidence>
<dbReference type="PANTHER" id="PTHR36842:SF1">
    <property type="entry name" value="PROTEIN TOLB"/>
    <property type="match status" value="1"/>
</dbReference>
<dbReference type="RefSeq" id="WP_265786507.1">
    <property type="nucleotide sequence ID" value="NZ_BAABRS010000001.1"/>
</dbReference>
<dbReference type="Proteomes" id="UP001207337">
    <property type="component" value="Unassembled WGS sequence"/>
</dbReference>
<dbReference type="InterPro" id="IPR011042">
    <property type="entry name" value="6-blade_b-propeller_TolB-like"/>
</dbReference>
<dbReference type="Gene3D" id="2.120.10.30">
    <property type="entry name" value="TolB, C-terminal domain"/>
    <property type="match status" value="1"/>
</dbReference>
<sequence length="323" mass="35935">MSYTAKVLLFIVSSTLLFLASILLSPLLSCAQAVSFGQSDSVLVSKLETYNIETEERKVVYRTRGHIEAPNWSVDGSYFLFNSEGKLYTLPVTGGEPKELDTGFATNCNNDHGFSPDGKWLAISHAPENEGSKIYVMPAEGGQPRLITPNYPSYWHGWSPDSDTLVYPAERDGEFDIYAIPVEGGEEKKLTDAPGLDDGSEYTPDGKWIYFNSVRTGVMKIFRMRPDGSGVEQITYNEEYADWFPHISPDGEQMVFLSYDANVEGHPPFKEVVLRLMSMEGGKPEVIVQLFGGQGTINVPSWSPNSKKFAFVSYEFIQVTGNK</sequence>
<evidence type="ECO:0000313" key="2">
    <source>
        <dbReference type="EMBL" id="MCW9711361.1"/>
    </source>
</evidence>
<name>A0ABT3PU34_9BACT</name>
<comment type="similarity">
    <text evidence="1">Belongs to the TolB family.</text>
</comment>
<accession>A0ABT3PU34</accession>
<reference evidence="2 3" key="1">
    <citation type="submission" date="2021-11" db="EMBL/GenBank/DDBJ databases">
        <title>Aliifidinibius sp. nov., a new bacterium isolated from saline soil.</title>
        <authorList>
            <person name="Galisteo C."/>
            <person name="De La Haba R."/>
            <person name="Sanchez-Porro C."/>
            <person name="Ventosa A."/>
        </authorList>
    </citation>
    <scope>NUCLEOTIDE SEQUENCE [LARGE SCALE GENOMIC DNA]</scope>
    <source>
        <strain evidence="2 3">KACC 190600</strain>
    </source>
</reference>
<evidence type="ECO:0000313" key="3">
    <source>
        <dbReference type="Proteomes" id="UP001207337"/>
    </source>
</evidence>
<evidence type="ECO:0000256" key="1">
    <source>
        <dbReference type="ARBA" id="ARBA00009820"/>
    </source>
</evidence>
<keyword evidence="3" id="KW-1185">Reference proteome</keyword>
<proteinExistence type="inferred from homology"/>